<dbReference type="RefSeq" id="WP_273232400.1">
    <property type="nucleotide sequence ID" value="NZ_QFOH01000013.1"/>
</dbReference>
<proteinExistence type="predicted"/>
<keyword evidence="2 5" id="KW-0812">Transmembrane</keyword>
<evidence type="ECO:0000313" key="8">
    <source>
        <dbReference type="Proteomes" id="UP000249198"/>
    </source>
</evidence>
<evidence type="ECO:0000256" key="4">
    <source>
        <dbReference type="ARBA" id="ARBA00023136"/>
    </source>
</evidence>
<feature type="domain" description="O-antigen ligase-related" evidence="6">
    <location>
        <begin position="191"/>
        <end position="350"/>
    </location>
</feature>
<feature type="transmembrane region" description="Helical" evidence="5">
    <location>
        <begin position="413"/>
        <end position="434"/>
    </location>
</feature>
<feature type="transmembrane region" description="Helical" evidence="5">
    <location>
        <begin position="342"/>
        <end position="362"/>
    </location>
</feature>
<feature type="transmembrane region" description="Helical" evidence="5">
    <location>
        <begin position="87"/>
        <end position="104"/>
    </location>
</feature>
<gene>
    <name evidence="7" type="ORF">DI599_11900</name>
</gene>
<accession>A0A2W5CUR0</accession>
<evidence type="ECO:0000256" key="3">
    <source>
        <dbReference type="ARBA" id="ARBA00022989"/>
    </source>
</evidence>
<feature type="transmembrane region" description="Helical" evidence="5">
    <location>
        <begin position="374"/>
        <end position="407"/>
    </location>
</feature>
<evidence type="ECO:0000256" key="2">
    <source>
        <dbReference type="ARBA" id="ARBA00022692"/>
    </source>
</evidence>
<comment type="caution">
    <text evidence="7">The sequence shown here is derived from an EMBL/GenBank/DDBJ whole genome shotgun (WGS) entry which is preliminary data.</text>
</comment>
<evidence type="ECO:0000313" key="7">
    <source>
        <dbReference type="EMBL" id="PZP23355.1"/>
    </source>
</evidence>
<sequence>MSRFFVVPLLFSFLALPFLFFFHVFPFADLPSYFFSSSMVALGFVFLVAVNGRLKYPTFLSVLAVFLFLLVFLSVLGRGVAADSSVLSLYTLVVVLSGFLACRLSRSVENYYVLLAGVVLSGAVLQALAAIILHYGLMHDTLGRWMLPASFRMTGLVAQSNLLALCVFFGFVSAIYLYLSRLISLGFLCVLSILFGFVIAGSGSRAALLYTFFSFLVLCKFVVLGVGSRQLKGLAFAFFLLLFGVPLYFQVDSYLQSFLYDLGYVGRQSTVQVARDYTAVSFRLSEWRKALTMMIDNPLLGVGFGNYGQRGFWMGVHYPWAVAEGSFATHCHNLFLQLGAELGVVAFLAAIAFAGFVIYSVARLQTSPEKWLVLSIGGAFAVNAMLEFALWDIHFAVFLVFVLLPIFRQDRVLAIGPVVRGVAAAGVFGLWAMVSLSTADIYKKSLVYNSGPIDQLGAFDLRVAAEDSLWGREIGLLQITNIPIMDSELAYQDPFTKQMMDWRPVNLTVLRRMQVVAITGGWEELAVLADAVAKNYLGDAAAIRREVLRQPGIDRALVAKVLDKYIPEQPK</sequence>
<keyword evidence="3 5" id="KW-1133">Transmembrane helix</keyword>
<feature type="transmembrane region" description="Helical" evidence="5">
    <location>
        <begin position="233"/>
        <end position="251"/>
    </location>
</feature>
<dbReference type="AlphaFoldDB" id="A0A2W5CUR0"/>
<keyword evidence="4 5" id="KW-0472">Membrane</keyword>
<protein>
    <recommendedName>
        <fullName evidence="6">O-antigen ligase-related domain-containing protein</fullName>
    </recommendedName>
</protein>
<reference evidence="7 8" key="1">
    <citation type="submission" date="2017-08" db="EMBL/GenBank/DDBJ databases">
        <title>Infants hospitalized years apart are colonized by the same room-sourced microbial strains.</title>
        <authorList>
            <person name="Brooks B."/>
            <person name="Olm M.R."/>
            <person name="Firek B.A."/>
            <person name="Baker R."/>
            <person name="Thomas B.C."/>
            <person name="Morowitz M.J."/>
            <person name="Banfield J.F."/>
        </authorList>
    </citation>
    <scope>NUCLEOTIDE SEQUENCE [LARGE SCALE GENOMIC DNA]</scope>
    <source>
        <strain evidence="7">S2_009_000_R2_77</strain>
    </source>
</reference>
<feature type="transmembrane region" description="Helical" evidence="5">
    <location>
        <begin position="111"/>
        <end position="136"/>
    </location>
</feature>
<feature type="transmembrane region" description="Helical" evidence="5">
    <location>
        <begin position="7"/>
        <end position="27"/>
    </location>
</feature>
<comment type="subcellular location">
    <subcellularLocation>
        <location evidence="1">Membrane</location>
        <topology evidence="1">Multi-pass membrane protein</topology>
    </subcellularLocation>
</comment>
<dbReference type="Pfam" id="PF04932">
    <property type="entry name" value="Wzy_C"/>
    <property type="match status" value="1"/>
</dbReference>
<evidence type="ECO:0000256" key="5">
    <source>
        <dbReference type="SAM" id="Phobius"/>
    </source>
</evidence>
<dbReference type="PANTHER" id="PTHR37422:SF13">
    <property type="entry name" value="LIPOPOLYSACCHARIDE BIOSYNTHESIS PROTEIN PA4999-RELATED"/>
    <property type="match status" value="1"/>
</dbReference>
<evidence type="ECO:0000256" key="1">
    <source>
        <dbReference type="ARBA" id="ARBA00004141"/>
    </source>
</evidence>
<dbReference type="InterPro" id="IPR051533">
    <property type="entry name" value="WaaL-like"/>
</dbReference>
<dbReference type="GO" id="GO:0016020">
    <property type="term" value="C:membrane"/>
    <property type="evidence" value="ECO:0007669"/>
    <property type="project" value="UniProtKB-SubCell"/>
</dbReference>
<dbReference type="EMBL" id="QFOH01000013">
    <property type="protein sequence ID" value="PZP23355.1"/>
    <property type="molecule type" value="Genomic_DNA"/>
</dbReference>
<dbReference type="InterPro" id="IPR007016">
    <property type="entry name" value="O-antigen_ligase-rel_domated"/>
</dbReference>
<feature type="transmembrane region" description="Helical" evidence="5">
    <location>
        <begin position="59"/>
        <end position="81"/>
    </location>
</feature>
<evidence type="ECO:0000259" key="6">
    <source>
        <dbReference type="Pfam" id="PF04932"/>
    </source>
</evidence>
<feature type="transmembrane region" description="Helical" evidence="5">
    <location>
        <begin position="156"/>
        <end position="177"/>
    </location>
</feature>
<feature type="transmembrane region" description="Helical" evidence="5">
    <location>
        <begin position="207"/>
        <end position="226"/>
    </location>
</feature>
<name>A0A2W5CUR0_9PSED</name>
<feature type="transmembrane region" description="Helical" evidence="5">
    <location>
        <begin position="182"/>
        <end position="201"/>
    </location>
</feature>
<organism evidence="7 8">
    <name type="scientific">Pseudomonas kuykendallii</name>
    <dbReference type="NCBI Taxonomy" id="1007099"/>
    <lineage>
        <taxon>Bacteria</taxon>
        <taxon>Pseudomonadati</taxon>
        <taxon>Pseudomonadota</taxon>
        <taxon>Gammaproteobacteria</taxon>
        <taxon>Pseudomonadales</taxon>
        <taxon>Pseudomonadaceae</taxon>
        <taxon>Pseudomonas</taxon>
    </lineage>
</organism>
<dbReference type="Proteomes" id="UP000249198">
    <property type="component" value="Unassembled WGS sequence"/>
</dbReference>
<dbReference type="PANTHER" id="PTHR37422">
    <property type="entry name" value="TEICHURONIC ACID BIOSYNTHESIS PROTEIN TUAE"/>
    <property type="match status" value="1"/>
</dbReference>
<feature type="transmembrane region" description="Helical" evidence="5">
    <location>
        <begin position="33"/>
        <end position="52"/>
    </location>
</feature>